<organism evidence="1 2">
    <name type="scientific">Drosophila virilis</name>
    <name type="common">Fruit fly</name>
    <dbReference type="NCBI Taxonomy" id="7244"/>
    <lineage>
        <taxon>Eukaryota</taxon>
        <taxon>Metazoa</taxon>
        <taxon>Ecdysozoa</taxon>
        <taxon>Arthropoda</taxon>
        <taxon>Hexapoda</taxon>
        <taxon>Insecta</taxon>
        <taxon>Pterygota</taxon>
        <taxon>Neoptera</taxon>
        <taxon>Endopterygota</taxon>
        <taxon>Diptera</taxon>
        <taxon>Brachycera</taxon>
        <taxon>Muscomorpha</taxon>
        <taxon>Ephydroidea</taxon>
        <taxon>Drosophilidae</taxon>
        <taxon>Drosophila</taxon>
    </lineage>
</organism>
<gene>
    <name evidence="1" type="primary">Dvir\GJ23173</name>
    <name evidence="1" type="ORF">Dvir_GJ23173</name>
</gene>
<reference evidence="1 2" key="1">
    <citation type="journal article" date="2007" name="Nature">
        <title>Evolution of genes and genomes on the Drosophila phylogeny.</title>
        <authorList>
            <consortium name="Drosophila 12 Genomes Consortium"/>
            <person name="Clark A.G."/>
            <person name="Eisen M.B."/>
            <person name="Smith D.R."/>
            <person name="Bergman C.M."/>
            <person name="Oliver B."/>
            <person name="Markow T.A."/>
            <person name="Kaufman T.C."/>
            <person name="Kellis M."/>
            <person name="Gelbart W."/>
            <person name="Iyer V.N."/>
            <person name="Pollard D.A."/>
            <person name="Sackton T.B."/>
            <person name="Larracuente A.M."/>
            <person name="Singh N.D."/>
            <person name="Abad J.P."/>
            <person name="Abt D.N."/>
            <person name="Adryan B."/>
            <person name="Aguade M."/>
            <person name="Akashi H."/>
            <person name="Anderson W.W."/>
            <person name="Aquadro C.F."/>
            <person name="Ardell D.H."/>
            <person name="Arguello R."/>
            <person name="Artieri C.G."/>
            <person name="Barbash D.A."/>
            <person name="Barker D."/>
            <person name="Barsanti P."/>
            <person name="Batterham P."/>
            <person name="Batzoglou S."/>
            <person name="Begun D."/>
            <person name="Bhutkar A."/>
            <person name="Blanco E."/>
            <person name="Bosak S.A."/>
            <person name="Bradley R.K."/>
            <person name="Brand A.D."/>
            <person name="Brent M.R."/>
            <person name="Brooks A.N."/>
            <person name="Brown R.H."/>
            <person name="Butlin R.K."/>
            <person name="Caggese C."/>
            <person name="Calvi B.R."/>
            <person name="Bernardo de Carvalho A."/>
            <person name="Caspi A."/>
            <person name="Castrezana S."/>
            <person name="Celniker S.E."/>
            <person name="Chang J.L."/>
            <person name="Chapple C."/>
            <person name="Chatterji S."/>
            <person name="Chinwalla A."/>
            <person name="Civetta A."/>
            <person name="Clifton S.W."/>
            <person name="Comeron J.M."/>
            <person name="Costello J.C."/>
            <person name="Coyne J.A."/>
            <person name="Daub J."/>
            <person name="David R.G."/>
            <person name="Delcher A.L."/>
            <person name="Delehaunty K."/>
            <person name="Do C.B."/>
            <person name="Ebling H."/>
            <person name="Edwards K."/>
            <person name="Eickbush T."/>
            <person name="Evans J.D."/>
            <person name="Filipski A."/>
            <person name="Findeiss S."/>
            <person name="Freyhult E."/>
            <person name="Fulton L."/>
            <person name="Fulton R."/>
            <person name="Garcia A.C."/>
            <person name="Gardiner A."/>
            <person name="Garfield D.A."/>
            <person name="Garvin B.E."/>
            <person name="Gibson G."/>
            <person name="Gilbert D."/>
            <person name="Gnerre S."/>
            <person name="Godfrey J."/>
            <person name="Good R."/>
            <person name="Gotea V."/>
            <person name="Gravely B."/>
            <person name="Greenberg A.J."/>
            <person name="Griffiths-Jones S."/>
            <person name="Gross S."/>
            <person name="Guigo R."/>
            <person name="Gustafson E.A."/>
            <person name="Haerty W."/>
            <person name="Hahn M.W."/>
            <person name="Halligan D.L."/>
            <person name="Halpern A.L."/>
            <person name="Halter G.M."/>
            <person name="Han M.V."/>
            <person name="Heger A."/>
            <person name="Hillier L."/>
            <person name="Hinrichs A.S."/>
            <person name="Holmes I."/>
            <person name="Hoskins R.A."/>
            <person name="Hubisz M.J."/>
            <person name="Hultmark D."/>
            <person name="Huntley M.A."/>
            <person name="Jaffe D.B."/>
            <person name="Jagadeeshan S."/>
            <person name="Jeck W.R."/>
            <person name="Johnson J."/>
            <person name="Jones C.D."/>
            <person name="Jordan W.C."/>
            <person name="Karpen G.H."/>
            <person name="Kataoka E."/>
            <person name="Keightley P.D."/>
            <person name="Kheradpour P."/>
            <person name="Kirkness E.F."/>
            <person name="Koerich L.B."/>
            <person name="Kristiansen K."/>
            <person name="Kudrna D."/>
            <person name="Kulathinal R.J."/>
            <person name="Kumar S."/>
            <person name="Kwok R."/>
            <person name="Lander E."/>
            <person name="Langley C.H."/>
            <person name="Lapoint R."/>
            <person name="Lazzaro B.P."/>
            <person name="Lee S.J."/>
            <person name="Levesque L."/>
            <person name="Li R."/>
            <person name="Lin C.F."/>
            <person name="Lin M.F."/>
            <person name="Lindblad-Toh K."/>
            <person name="Llopart A."/>
            <person name="Long M."/>
            <person name="Low L."/>
            <person name="Lozovsky E."/>
            <person name="Lu J."/>
            <person name="Luo M."/>
            <person name="Machado C.A."/>
            <person name="Makalowski W."/>
            <person name="Marzo M."/>
            <person name="Matsuda M."/>
            <person name="Matzkin L."/>
            <person name="McAllister B."/>
            <person name="McBride C.S."/>
            <person name="McKernan B."/>
            <person name="McKernan K."/>
            <person name="Mendez-Lago M."/>
            <person name="Minx P."/>
            <person name="Mollenhauer M.U."/>
            <person name="Montooth K."/>
            <person name="Mount S.M."/>
            <person name="Mu X."/>
            <person name="Myers E."/>
            <person name="Negre B."/>
            <person name="Newfeld S."/>
            <person name="Nielsen R."/>
            <person name="Noor M.A."/>
            <person name="O'Grady P."/>
            <person name="Pachter L."/>
            <person name="Papaceit M."/>
            <person name="Parisi M.J."/>
            <person name="Parisi M."/>
            <person name="Parts L."/>
            <person name="Pedersen J.S."/>
            <person name="Pesole G."/>
            <person name="Phillippy A.M."/>
            <person name="Ponting C.P."/>
            <person name="Pop M."/>
            <person name="Porcelli D."/>
            <person name="Powell J.R."/>
            <person name="Prohaska S."/>
            <person name="Pruitt K."/>
            <person name="Puig M."/>
            <person name="Quesneville H."/>
            <person name="Ram K.R."/>
            <person name="Rand D."/>
            <person name="Rasmussen M.D."/>
            <person name="Reed L.K."/>
            <person name="Reenan R."/>
            <person name="Reily A."/>
            <person name="Remington K.A."/>
            <person name="Rieger T.T."/>
            <person name="Ritchie M.G."/>
            <person name="Robin C."/>
            <person name="Rogers Y.H."/>
            <person name="Rohde C."/>
            <person name="Rozas J."/>
            <person name="Rubenfield M.J."/>
            <person name="Ruiz A."/>
            <person name="Russo S."/>
            <person name="Salzberg S.L."/>
            <person name="Sanchez-Gracia A."/>
            <person name="Saranga D.J."/>
            <person name="Sato H."/>
            <person name="Schaeffer S.W."/>
            <person name="Schatz M.C."/>
            <person name="Schlenke T."/>
            <person name="Schwartz R."/>
            <person name="Segarra C."/>
            <person name="Singh R.S."/>
            <person name="Sirot L."/>
            <person name="Sirota M."/>
            <person name="Sisneros N.B."/>
            <person name="Smith C.D."/>
            <person name="Smith T.F."/>
            <person name="Spieth J."/>
            <person name="Stage D.E."/>
            <person name="Stark A."/>
            <person name="Stephan W."/>
            <person name="Strausberg R.L."/>
            <person name="Strempel S."/>
            <person name="Sturgill D."/>
            <person name="Sutton G."/>
            <person name="Sutton G.G."/>
            <person name="Tao W."/>
            <person name="Teichmann S."/>
            <person name="Tobari Y.N."/>
            <person name="Tomimura Y."/>
            <person name="Tsolas J.M."/>
            <person name="Valente V.L."/>
            <person name="Venter E."/>
            <person name="Venter J.C."/>
            <person name="Vicario S."/>
            <person name="Vieira F.G."/>
            <person name="Vilella A.J."/>
            <person name="Villasante A."/>
            <person name="Walenz B."/>
            <person name="Wang J."/>
            <person name="Wasserman M."/>
            <person name="Watts T."/>
            <person name="Wilson D."/>
            <person name="Wilson R.K."/>
            <person name="Wing R.A."/>
            <person name="Wolfner M.F."/>
            <person name="Wong A."/>
            <person name="Wong G.K."/>
            <person name="Wu C.I."/>
            <person name="Wu G."/>
            <person name="Yamamoto D."/>
            <person name="Yang H.P."/>
            <person name="Yang S.P."/>
            <person name="Yorke J.A."/>
            <person name="Yoshida K."/>
            <person name="Zdobnov E."/>
            <person name="Zhang P."/>
            <person name="Zhang Y."/>
            <person name="Zimin A.V."/>
            <person name="Baldwin J."/>
            <person name="Abdouelleil A."/>
            <person name="Abdulkadir J."/>
            <person name="Abebe A."/>
            <person name="Abera B."/>
            <person name="Abreu J."/>
            <person name="Acer S.C."/>
            <person name="Aftuck L."/>
            <person name="Alexander A."/>
            <person name="An P."/>
            <person name="Anderson E."/>
            <person name="Anderson S."/>
            <person name="Arachi H."/>
            <person name="Azer M."/>
            <person name="Bachantsang P."/>
            <person name="Barry A."/>
            <person name="Bayul T."/>
            <person name="Berlin A."/>
            <person name="Bessette D."/>
            <person name="Bloom T."/>
            <person name="Blye J."/>
            <person name="Boguslavskiy L."/>
            <person name="Bonnet C."/>
            <person name="Boukhgalter B."/>
            <person name="Bourzgui I."/>
            <person name="Brown A."/>
            <person name="Cahill P."/>
            <person name="Channer S."/>
            <person name="Cheshatsang Y."/>
            <person name="Chuda L."/>
            <person name="Citroen M."/>
            <person name="Collymore A."/>
            <person name="Cooke P."/>
            <person name="Costello M."/>
            <person name="D'Aco K."/>
            <person name="Daza R."/>
            <person name="De Haan G."/>
            <person name="DeGray S."/>
            <person name="DeMaso C."/>
            <person name="Dhargay N."/>
            <person name="Dooley K."/>
            <person name="Dooley E."/>
            <person name="Doricent M."/>
            <person name="Dorje P."/>
            <person name="Dorjee K."/>
            <person name="Dupes A."/>
            <person name="Elong R."/>
            <person name="Falk J."/>
            <person name="Farina A."/>
            <person name="Faro S."/>
            <person name="Ferguson D."/>
            <person name="Fisher S."/>
            <person name="Foley C.D."/>
            <person name="Franke A."/>
            <person name="Friedrich D."/>
            <person name="Gadbois L."/>
            <person name="Gearin G."/>
            <person name="Gearin C.R."/>
            <person name="Giannoukos G."/>
            <person name="Goode T."/>
            <person name="Graham J."/>
            <person name="Grandbois E."/>
            <person name="Grewal S."/>
            <person name="Gyaltsen K."/>
            <person name="Hafez N."/>
            <person name="Hagos B."/>
            <person name="Hall J."/>
            <person name="Henson C."/>
            <person name="Hollinger A."/>
            <person name="Honan T."/>
            <person name="Huard M.D."/>
            <person name="Hughes L."/>
            <person name="Hurhula B."/>
            <person name="Husby M.E."/>
            <person name="Kamat A."/>
            <person name="Kanga B."/>
            <person name="Kashin S."/>
            <person name="Khazanovich D."/>
            <person name="Kisner P."/>
            <person name="Lance K."/>
            <person name="Lara M."/>
            <person name="Lee W."/>
            <person name="Lennon N."/>
            <person name="Letendre F."/>
            <person name="LeVine R."/>
            <person name="Lipovsky A."/>
            <person name="Liu X."/>
            <person name="Liu J."/>
            <person name="Liu S."/>
            <person name="Lokyitsang T."/>
            <person name="Lokyitsang Y."/>
            <person name="Lubonja R."/>
            <person name="Lui A."/>
            <person name="MacDonald P."/>
            <person name="Magnisalis V."/>
            <person name="Maru K."/>
            <person name="Matthews C."/>
            <person name="McCusker W."/>
            <person name="McDonough S."/>
            <person name="Mehta T."/>
            <person name="Meldrim J."/>
            <person name="Meneus L."/>
            <person name="Mihai O."/>
            <person name="Mihalev A."/>
            <person name="Mihova T."/>
            <person name="Mittelman R."/>
            <person name="Mlenga V."/>
            <person name="Montmayeur A."/>
            <person name="Mulrain L."/>
            <person name="Navidi A."/>
            <person name="Naylor J."/>
            <person name="Negash T."/>
            <person name="Nguyen T."/>
            <person name="Nguyen N."/>
            <person name="Nicol R."/>
            <person name="Norbu C."/>
            <person name="Norbu N."/>
            <person name="Novod N."/>
            <person name="O'Neill B."/>
            <person name="Osman S."/>
            <person name="Markiewicz E."/>
            <person name="Oyono O.L."/>
            <person name="Patti C."/>
            <person name="Phunkhang P."/>
            <person name="Pierre F."/>
            <person name="Priest M."/>
            <person name="Raghuraman S."/>
            <person name="Rege F."/>
            <person name="Reyes R."/>
            <person name="Rise C."/>
            <person name="Rogov P."/>
            <person name="Ross K."/>
            <person name="Ryan E."/>
            <person name="Settipalli S."/>
            <person name="Shea T."/>
            <person name="Sherpa N."/>
            <person name="Shi L."/>
            <person name="Shih D."/>
            <person name="Sparrow T."/>
            <person name="Spaulding J."/>
            <person name="Stalker J."/>
            <person name="Stange-Thomann N."/>
            <person name="Stavropoulos S."/>
            <person name="Stone C."/>
            <person name="Strader C."/>
            <person name="Tesfaye S."/>
            <person name="Thomson T."/>
            <person name="Thoulutsang Y."/>
            <person name="Thoulutsang D."/>
            <person name="Topham K."/>
            <person name="Topping I."/>
            <person name="Tsamla T."/>
            <person name="Vassiliev H."/>
            <person name="Vo A."/>
            <person name="Wangchuk T."/>
            <person name="Wangdi T."/>
            <person name="Weiand M."/>
            <person name="Wilkinson J."/>
            <person name="Wilson A."/>
            <person name="Yadav S."/>
            <person name="Young G."/>
            <person name="Yu Q."/>
            <person name="Zembek L."/>
            <person name="Zhong D."/>
            <person name="Zimmer A."/>
            <person name="Zwirko Z."/>
            <person name="Jaffe D.B."/>
            <person name="Alvarez P."/>
            <person name="Brockman W."/>
            <person name="Butler J."/>
            <person name="Chin C."/>
            <person name="Gnerre S."/>
            <person name="Grabherr M."/>
            <person name="Kleber M."/>
            <person name="Mauceli E."/>
            <person name="MacCallum I."/>
        </authorList>
    </citation>
    <scope>NUCLEOTIDE SEQUENCE [LARGE SCALE GENOMIC DNA]</scope>
    <source>
        <strain evidence="2">Tucson 15010-1051.87</strain>
    </source>
</reference>
<evidence type="ECO:0000313" key="1">
    <source>
        <dbReference type="EMBL" id="EDW67275.2"/>
    </source>
</evidence>
<dbReference type="STRING" id="7244.B4M0B3"/>
<name>B4M0B3_DROVI</name>
<proteinExistence type="predicted"/>
<evidence type="ECO:0000313" key="2">
    <source>
        <dbReference type="Proteomes" id="UP000008792"/>
    </source>
</evidence>
<protein>
    <submittedName>
        <fullName evidence="1">Uncharacterized protein</fullName>
    </submittedName>
</protein>
<dbReference type="AlphaFoldDB" id="B4M0B3"/>
<sequence>HTGNATQPQSVSVSAFYNHEQAVAAALVLSSMSASARYDAYDAQLGLLNGSLAAAQVASSSTHTATANTITTTPTLPQVFLKPSPPSATAVDGITDMAANTAQAAQLPTKFV</sequence>
<dbReference type="InParanoid" id="B4M0B3"/>
<dbReference type="HOGENOM" id="CLU_2415612_0_0_1"/>
<dbReference type="Proteomes" id="UP000008792">
    <property type="component" value="Unassembled WGS sequence"/>
</dbReference>
<keyword evidence="2" id="KW-1185">Reference proteome</keyword>
<feature type="non-terminal residue" evidence="1">
    <location>
        <position position="1"/>
    </location>
</feature>
<accession>B4M0B3</accession>
<dbReference type="EMBL" id="CH940650">
    <property type="protein sequence ID" value="EDW67275.2"/>
    <property type="molecule type" value="Genomic_DNA"/>
</dbReference>